<dbReference type="PANTHER" id="PTHR17204:SF5">
    <property type="entry name" value="PRE-MRNA-PROCESSING FACTOR 39"/>
    <property type="match status" value="1"/>
</dbReference>
<evidence type="ECO:0000256" key="1">
    <source>
        <dbReference type="ARBA" id="ARBA00004123"/>
    </source>
</evidence>
<dbReference type="Pfam" id="PF23241">
    <property type="entry name" value="HAT_PRP39_C"/>
    <property type="match status" value="2"/>
</dbReference>
<evidence type="ECO:0000256" key="2">
    <source>
        <dbReference type="ARBA" id="ARBA00022664"/>
    </source>
</evidence>
<organism evidence="10">
    <name type="scientific">Schistocephalus solidus</name>
    <name type="common">Tapeworm</name>
    <dbReference type="NCBI Taxonomy" id="70667"/>
    <lineage>
        <taxon>Eukaryota</taxon>
        <taxon>Metazoa</taxon>
        <taxon>Spiralia</taxon>
        <taxon>Lophotrochozoa</taxon>
        <taxon>Platyhelminthes</taxon>
        <taxon>Cestoda</taxon>
        <taxon>Eucestoda</taxon>
        <taxon>Diphyllobothriidea</taxon>
        <taxon>Diphyllobothriidae</taxon>
        <taxon>Schistocephalus</taxon>
    </lineage>
</organism>
<dbReference type="AlphaFoldDB" id="A0A183S7M4"/>
<dbReference type="GO" id="GO:0071004">
    <property type="term" value="C:U2-type prespliceosome"/>
    <property type="evidence" value="ECO:0007669"/>
    <property type="project" value="TreeGrafter"/>
</dbReference>
<accession>A0A183S7M4</accession>
<dbReference type="WBParaSite" id="SSLN_0000023401-mRNA-1">
    <property type="protein sequence ID" value="SSLN_0000023401-mRNA-1"/>
    <property type="gene ID" value="SSLN_0000023401"/>
</dbReference>
<proteinExistence type="inferred from homology"/>
<dbReference type="STRING" id="70667.A0A183S7M4"/>
<protein>
    <submittedName>
        <fullName evidence="10">Pre-mRNA-processing factor 39</fullName>
    </submittedName>
</protein>
<dbReference type="Pfam" id="PF23240">
    <property type="entry name" value="HAT_PRP39_N"/>
    <property type="match status" value="1"/>
</dbReference>
<comment type="similarity">
    <text evidence="6">Belongs to the PRP39 family.</text>
</comment>
<name>A0A183S7M4_SCHSO</name>
<dbReference type="InterPro" id="IPR003107">
    <property type="entry name" value="HAT"/>
</dbReference>
<keyword evidence="5" id="KW-0539">Nucleus</keyword>
<dbReference type="SUPFAM" id="SSF48452">
    <property type="entry name" value="TPR-like"/>
    <property type="match status" value="2"/>
</dbReference>
<dbReference type="FunFam" id="1.25.40.10:FF:000091">
    <property type="entry name" value="Pre-mRNA-processing factor 39"/>
    <property type="match status" value="1"/>
</dbReference>
<dbReference type="GO" id="GO:0030627">
    <property type="term" value="F:pre-mRNA 5'-splice site binding"/>
    <property type="evidence" value="ECO:0007669"/>
    <property type="project" value="TreeGrafter"/>
</dbReference>
<evidence type="ECO:0000256" key="3">
    <source>
        <dbReference type="ARBA" id="ARBA00022737"/>
    </source>
</evidence>
<dbReference type="PANTHER" id="PTHR17204">
    <property type="entry name" value="PRE-MRNA PROCESSING PROTEIN PRP39-RELATED"/>
    <property type="match status" value="1"/>
</dbReference>
<keyword evidence="3" id="KW-0677">Repeat</keyword>
<dbReference type="EMBL" id="UYSU01000127">
    <property type="protein sequence ID" value="VDL85265.1"/>
    <property type="molecule type" value="Genomic_DNA"/>
</dbReference>
<dbReference type="Gene3D" id="1.25.40.10">
    <property type="entry name" value="Tetratricopeptide repeat domain"/>
    <property type="match status" value="2"/>
</dbReference>
<dbReference type="GO" id="GO:0000395">
    <property type="term" value="P:mRNA 5'-splice site recognition"/>
    <property type="evidence" value="ECO:0007669"/>
    <property type="project" value="TreeGrafter"/>
</dbReference>
<evidence type="ECO:0000256" key="5">
    <source>
        <dbReference type="ARBA" id="ARBA00023242"/>
    </source>
</evidence>
<comment type="subcellular location">
    <subcellularLocation>
        <location evidence="1">Nucleus</location>
    </subcellularLocation>
</comment>
<dbReference type="SMART" id="SM00386">
    <property type="entry name" value="HAT"/>
    <property type="match status" value="6"/>
</dbReference>
<sequence length="1076" mass="119085">MSTVDKLWRKVRANLGDFNAWISLLDAVEKHNDIEASRKAFDAFLDHFPYCYGYWKKYADLERHAGNKERCLEIYAKGVEAIPLSIDLWTAYLDATMEIVHGQEDYETRMRDLYELALEKAGMEFRSDALWEHYISWESGHNRLQRVLAIYDRILKTPTQLYFQNWDSFKKLIEENKPEDVLSSAEFVGLLARVAPVAATALRISMKAAQENWDSDEAERPTTAPPKKSAIEEVVVLVITRLAVGVYIFSFPYLFKQVTEPDRTAVRQFIIDSREKVYQATYLQIMKRWYFEEKIRRPYFHVKPLEEMQINNWAEYLSFEENEASTVISEFKAANPDADPLLDEEVQLARKRVRILYERCLVACALYEHFWIRYAKYLEFTEMNIPAAREVWRRACTVHLRRKPTIHWYWAMFEDRYPAGLDTLESAGKESVVLPPKTSLDILTELESRLPDSALACARRVDAMRRAKKPLLDIIVCIRSGINRLRLRASEQANVAHNASGPTASMTAALALAASAQARAGASYLAGKLSRLLHRNVNDLVPPEGIHTWQLLLSSAYKVEPEPVEDEGGSETEEKPSEPIKEEDSAPSPSVKNDAENEDDREKESLGNADDATGKEDAESVEMEGTAEKQEAEEEPPVTPETISQVKNGEAKTTDDDVEMETADSPPVVLVRTKSTSQQGGDEAEKVDESKEDSNAAVAAAAAAAEGQAAKKRKRRSRWGSESDLLAAKAEEEKRLAQADADAKEYALERERIICVRPPSPDSLTEEDKQLMTAEEAAIAVLKEAIEYDPRNERLYAQLLDIAYQRRPVDLEGFLQFANFAIVDSLLPATVKLAFSQRKLQFLEEFDDDIRQLSTAYDEYASLAQLVCRCTSNRQTGVDATRAYSTPDLLNVVLPAPLRPSAKHNPATNGPVRKMPRLTTDISVLEDAASVGTPIAPPETAASYFTAGAYEPLAGAQGVAAGLPPPAPTMVPVAPPMGLHGLGTNGVVTATGDTAAVATTDLWLSTAAAAGHPSGYYYAPVVSTEAAVAGAPTVAVTAAVPIAAVSTVGLDFNLPAPPPAPPLNLNCVPTTTVTGK</sequence>
<reference evidence="8 9" key="2">
    <citation type="submission" date="2018-11" db="EMBL/GenBank/DDBJ databases">
        <authorList>
            <consortium name="Pathogen Informatics"/>
        </authorList>
    </citation>
    <scope>NUCLEOTIDE SEQUENCE [LARGE SCALE GENOMIC DNA]</scope>
    <source>
        <strain evidence="8 9">NST_G2</strain>
    </source>
</reference>
<keyword evidence="4" id="KW-0508">mRNA splicing</keyword>
<feature type="compositionally biased region" description="Basic and acidic residues" evidence="7">
    <location>
        <begin position="572"/>
        <end position="584"/>
    </location>
</feature>
<feature type="region of interest" description="Disordered" evidence="7">
    <location>
        <begin position="560"/>
        <end position="722"/>
    </location>
</feature>
<evidence type="ECO:0000313" key="8">
    <source>
        <dbReference type="EMBL" id="VDL85265.1"/>
    </source>
</evidence>
<reference evidence="10" key="1">
    <citation type="submission" date="2016-06" db="UniProtKB">
        <authorList>
            <consortium name="WormBaseParasite"/>
        </authorList>
    </citation>
    <scope>IDENTIFICATION</scope>
</reference>
<evidence type="ECO:0000256" key="4">
    <source>
        <dbReference type="ARBA" id="ARBA00023187"/>
    </source>
</evidence>
<dbReference type="GO" id="GO:0000243">
    <property type="term" value="C:commitment complex"/>
    <property type="evidence" value="ECO:0007669"/>
    <property type="project" value="TreeGrafter"/>
</dbReference>
<evidence type="ECO:0000256" key="7">
    <source>
        <dbReference type="SAM" id="MobiDB-lite"/>
    </source>
</evidence>
<dbReference type="OrthoDB" id="10265668at2759"/>
<evidence type="ECO:0000313" key="9">
    <source>
        <dbReference type="Proteomes" id="UP000275846"/>
    </source>
</evidence>
<evidence type="ECO:0000313" key="10">
    <source>
        <dbReference type="WBParaSite" id="SSLN_0000023401-mRNA-1"/>
    </source>
</evidence>
<dbReference type="GO" id="GO:0005685">
    <property type="term" value="C:U1 snRNP"/>
    <property type="evidence" value="ECO:0007669"/>
    <property type="project" value="TreeGrafter"/>
</dbReference>
<dbReference type="InterPro" id="IPR011990">
    <property type="entry name" value="TPR-like_helical_dom_sf"/>
</dbReference>
<keyword evidence="2" id="KW-0507">mRNA processing</keyword>
<feature type="compositionally biased region" description="Low complexity" evidence="7">
    <location>
        <begin position="696"/>
        <end position="708"/>
    </location>
</feature>
<dbReference type="InterPro" id="IPR059164">
    <property type="entry name" value="HAT_PRP39_C"/>
</dbReference>
<gene>
    <name evidence="8" type="ORF">SSLN_LOCUS222</name>
</gene>
<dbReference type="Proteomes" id="UP000275846">
    <property type="component" value="Unassembled WGS sequence"/>
</dbReference>
<feature type="compositionally biased region" description="Acidic residues" evidence="7">
    <location>
        <begin position="562"/>
        <end position="571"/>
    </location>
</feature>
<keyword evidence="9" id="KW-1185">Reference proteome</keyword>
<feature type="compositionally biased region" description="Basic and acidic residues" evidence="7">
    <location>
        <begin position="683"/>
        <end position="694"/>
    </location>
</feature>
<evidence type="ECO:0000256" key="6">
    <source>
        <dbReference type="ARBA" id="ARBA00038019"/>
    </source>
</evidence>